<evidence type="ECO:0000256" key="3">
    <source>
        <dbReference type="ARBA" id="ARBA00022475"/>
    </source>
</evidence>
<dbReference type="SUPFAM" id="SSF52540">
    <property type="entry name" value="P-loop containing nucleoside triphosphate hydrolases"/>
    <property type="match status" value="1"/>
</dbReference>
<evidence type="ECO:0000256" key="7">
    <source>
        <dbReference type="ARBA" id="ARBA00022967"/>
    </source>
</evidence>
<dbReference type="InterPro" id="IPR036640">
    <property type="entry name" value="ABC1_TM_sf"/>
</dbReference>
<keyword evidence="2" id="KW-0813">Transport</keyword>
<dbReference type="RefSeq" id="WP_210856647.1">
    <property type="nucleotide sequence ID" value="NZ_JAGQDD010000021.1"/>
</dbReference>
<dbReference type="EMBL" id="JAGQDD010000021">
    <property type="protein sequence ID" value="MBQ0932946.1"/>
    <property type="molecule type" value="Genomic_DNA"/>
</dbReference>
<feature type="transmembrane region" description="Helical" evidence="11">
    <location>
        <begin position="277"/>
        <end position="297"/>
    </location>
</feature>
<dbReference type="PANTHER" id="PTHR43394">
    <property type="entry name" value="ATP-DEPENDENT PERMEASE MDL1, MITOCHONDRIAL"/>
    <property type="match status" value="1"/>
</dbReference>
<reference evidence="14 15" key="1">
    <citation type="submission" date="2021-04" db="EMBL/GenBank/DDBJ databases">
        <title>The genome sequence of Ideonella sp. 3Y2.</title>
        <authorList>
            <person name="Liu Y."/>
        </authorList>
    </citation>
    <scope>NUCLEOTIDE SEQUENCE [LARGE SCALE GENOMIC DNA]</scope>
    <source>
        <strain evidence="14 15">3Y2</strain>
    </source>
</reference>
<dbReference type="InterPro" id="IPR003439">
    <property type="entry name" value="ABC_transporter-like_ATP-bd"/>
</dbReference>
<dbReference type="InterPro" id="IPR039421">
    <property type="entry name" value="Type_1_exporter"/>
</dbReference>
<gene>
    <name evidence="14" type="primary">msbA</name>
    <name evidence="14" type="ORF">KAK03_20945</name>
</gene>
<feature type="transmembrane region" description="Helical" evidence="11">
    <location>
        <begin position="61"/>
        <end position="88"/>
    </location>
</feature>
<evidence type="ECO:0000256" key="4">
    <source>
        <dbReference type="ARBA" id="ARBA00022692"/>
    </source>
</evidence>
<feature type="transmembrane region" description="Helical" evidence="11">
    <location>
        <begin position="26"/>
        <end position="49"/>
    </location>
</feature>
<sequence>MSDRPTDSLPTRARRLAPYFRSARGAWAVAVVASVFTAATEPLTAWLMGPLIDQGFHGGQIPLWLVPLVIVGLFLVRGISTFIANYALAWSANQGVLALRRAAFGHLLRAAPDLFGRHSASSLTNTLVYEVQSGAQLLVIAVNTLVKDSLTLAGLFGYLLWLNWKLTLLVTVMIPAVGWVMRVSSKRLRRLAREGQGATDELAYVVEENVLAWRVVRLHGAAEQQGGRFEQASQRLRSLLLKTVAAGASITPITQVLASIAMSMVITVALWQSQSSQASVGSFVSFITAMLMLITPIKHLTDVMSSMTRGLAALERGLDLVEAFPVERGGSHAPAQCRGELQLQQVTLRYRDDQAPAVDSLDLHLVPGQTVALVGPSGAGKSSVAHLLPRFIEPTAGRILLDGVPLPDWNVQALRRHYAFVSQDVVLFNDSVAANVVLGETPDDTRLRAALASANLLDFALGLPQGLETVIGHNGSALSGGQRQRLAIARALYKNAPILILDEATSALDAESEHLIQQALDRLMQGRTTLVIAHRLSTIERADRIVAMEAGRIVEQGTHTELLAHGGLYAKLHAMQFRT</sequence>
<dbReference type="GO" id="GO:0034040">
    <property type="term" value="F:ATPase-coupled lipid transmembrane transporter activity"/>
    <property type="evidence" value="ECO:0007669"/>
    <property type="project" value="InterPro"/>
</dbReference>
<dbReference type="GO" id="GO:0015421">
    <property type="term" value="F:ABC-type oligopeptide transporter activity"/>
    <property type="evidence" value="ECO:0007669"/>
    <property type="project" value="TreeGrafter"/>
</dbReference>
<dbReference type="InterPro" id="IPR011527">
    <property type="entry name" value="ABC1_TM_dom"/>
</dbReference>
<protein>
    <submittedName>
        <fullName evidence="14">Lipid A export permease/ATP-binding protein MsbA</fullName>
    </submittedName>
</protein>
<dbReference type="Proteomes" id="UP000676246">
    <property type="component" value="Unassembled WGS sequence"/>
</dbReference>
<dbReference type="InterPro" id="IPR027417">
    <property type="entry name" value="P-loop_NTPase"/>
</dbReference>
<keyword evidence="10 11" id="KW-0472">Membrane</keyword>
<keyword evidence="9" id="KW-0445">Lipid transport</keyword>
<feature type="transmembrane region" description="Helical" evidence="11">
    <location>
        <begin position="244"/>
        <end position="271"/>
    </location>
</feature>
<feature type="domain" description="ABC transmembrane type-1" evidence="13">
    <location>
        <begin position="28"/>
        <end position="309"/>
    </location>
</feature>
<dbReference type="GO" id="GO:0005524">
    <property type="term" value="F:ATP binding"/>
    <property type="evidence" value="ECO:0007669"/>
    <property type="project" value="UniProtKB-KW"/>
</dbReference>
<comment type="caution">
    <text evidence="14">The sequence shown here is derived from an EMBL/GenBank/DDBJ whole genome shotgun (WGS) entry which is preliminary data.</text>
</comment>
<evidence type="ECO:0000259" key="13">
    <source>
        <dbReference type="PROSITE" id="PS50929"/>
    </source>
</evidence>
<evidence type="ECO:0000256" key="2">
    <source>
        <dbReference type="ARBA" id="ARBA00022448"/>
    </source>
</evidence>
<feature type="domain" description="ABC transporter" evidence="12">
    <location>
        <begin position="341"/>
        <end position="575"/>
    </location>
</feature>
<dbReference type="InterPro" id="IPR011917">
    <property type="entry name" value="ABC_transpr_lipidA"/>
</dbReference>
<dbReference type="SMART" id="SM00382">
    <property type="entry name" value="AAA"/>
    <property type="match status" value="1"/>
</dbReference>
<evidence type="ECO:0000256" key="11">
    <source>
        <dbReference type="SAM" id="Phobius"/>
    </source>
</evidence>
<dbReference type="InterPro" id="IPR017871">
    <property type="entry name" value="ABC_transporter-like_CS"/>
</dbReference>
<dbReference type="Pfam" id="PF00005">
    <property type="entry name" value="ABC_tran"/>
    <property type="match status" value="1"/>
</dbReference>
<keyword evidence="7" id="KW-1278">Translocase</keyword>
<dbReference type="Pfam" id="PF00664">
    <property type="entry name" value="ABC_membrane"/>
    <property type="match status" value="1"/>
</dbReference>
<dbReference type="Gene3D" id="1.20.1560.10">
    <property type="entry name" value="ABC transporter type 1, transmembrane domain"/>
    <property type="match status" value="1"/>
</dbReference>
<keyword evidence="3" id="KW-1003">Cell membrane</keyword>
<dbReference type="PROSITE" id="PS50929">
    <property type="entry name" value="ABC_TM1F"/>
    <property type="match status" value="1"/>
</dbReference>
<dbReference type="FunFam" id="3.40.50.300:FF:000221">
    <property type="entry name" value="Multidrug ABC transporter ATP-binding protein"/>
    <property type="match status" value="1"/>
</dbReference>
<dbReference type="SUPFAM" id="SSF90123">
    <property type="entry name" value="ABC transporter transmembrane region"/>
    <property type="match status" value="1"/>
</dbReference>
<dbReference type="GO" id="GO:0016887">
    <property type="term" value="F:ATP hydrolysis activity"/>
    <property type="evidence" value="ECO:0007669"/>
    <property type="project" value="InterPro"/>
</dbReference>
<evidence type="ECO:0000256" key="8">
    <source>
        <dbReference type="ARBA" id="ARBA00022989"/>
    </source>
</evidence>
<comment type="subcellular location">
    <subcellularLocation>
        <location evidence="1">Cell membrane</location>
        <topology evidence="1">Multi-pass membrane protein</topology>
    </subcellularLocation>
</comment>
<keyword evidence="4 11" id="KW-0812">Transmembrane</keyword>
<dbReference type="InterPro" id="IPR003593">
    <property type="entry name" value="AAA+_ATPase"/>
</dbReference>
<dbReference type="AlphaFoldDB" id="A0A940YD54"/>
<accession>A0A940YD54</accession>
<evidence type="ECO:0000256" key="1">
    <source>
        <dbReference type="ARBA" id="ARBA00004651"/>
    </source>
</evidence>
<evidence type="ECO:0000313" key="14">
    <source>
        <dbReference type="EMBL" id="MBQ0932946.1"/>
    </source>
</evidence>
<keyword evidence="8 11" id="KW-1133">Transmembrane helix</keyword>
<keyword evidence="6" id="KW-0067">ATP-binding</keyword>
<name>A0A940YD54_9BURK</name>
<organism evidence="14 15">
    <name type="scientific">Ideonella alba</name>
    <dbReference type="NCBI Taxonomy" id="2824118"/>
    <lineage>
        <taxon>Bacteria</taxon>
        <taxon>Pseudomonadati</taxon>
        <taxon>Pseudomonadota</taxon>
        <taxon>Betaproteobacteria</taxon>
        <taxon>Burkholderiales</taxon>
        <taxon>Sphaerotilaceae</taxon>
        <taxon>Ideonella</taxon>
    </lineage>
</organism>
<evidence type="ECO:0000259" key="12">
    <source>
        <dbReference type="PROSITE" id="PS50893"/>
    </source>
</evidence>
<dbReference type="PROSITE" id="PS50893">
    <property type="entry name" value="ABC_TRANSPORTER_2"/>
    <property type="match status" value="1"/>
</dbReference>
<dbReference type="PROSITE" id="PS00211">
    <property type="entry name" value="ABC_TRANSPORTER_1"/>
    <property type="match status" value="1"/>
</dbReference>
<dbReference type="CDD" id="cd18552">
    <property type="entry name" value="ABC_6TM_MsbA_like"/>
    <property type="match status" value="1"/>
</dbReference>
<evidence type="ECO:0000256" key="10">
    <source>
        <dbReference type="ARBA" id="ARBA00023136"/>
    </source>
</evidence>
<dbReference type="PANTHER" id="PTHR43394:SF1">
    <property type="entry name" value="ATP-BINDING CASSETTE SUB-FAMILY B MEMBER 10, MITOCHONDRIAL"/>
    <property type="match status" value="1"/>
</dbReference>
<evidence type="ECO:0000313" key="15">
    <source>
        <dbReference type="Proteomes" id="UP000676246"/>
    </source>
</evidence>
<evidence type="ECO:0000256" key="5">
    <source>
        <dbReference type="ARBA" id="ARBA00022741"/>
    </source>
</evidence>
<dbReference type="Gene3D" id="3.40.50.300">
    <property type="entry name" value="P-loop containing nucleotide triphosphate hydrolases"/>
    <property type="match status" value="1"/>
</dbReference>
<feature type="transmembrane region" description="Helical" evidence="11">
    <location>
        <begin position="158"/>
        <end position="181"/>
    </location>
</feature>
<evidence type="ECO:0000256" key="9">
    <source>
        <dbReference type="ARBA" id="ARBA00023055"/>
    </source>
</evidence>
<keyword evidence="15" id="KW-1185">Reference proteome</keyword>
<dbReference type="GO" id="GO:0005886">
    <property type="term" value="C:plasma membrane"/>
    <property type="evidence" value="ECO:0007669"/>
    <property type="project" value="UniProtKB-SubCell"/>
</dbReference>
<evidence type="ECO:0000256" key="6">
    <source>
        <dbReference type="ARBA" id="ARBA00022840"/>
    </source>
</evidence>
<dbReference type="NCBIfam" id="TIGR02203">
    <property type="entry name" value="MsbA_lipidA"/>
    <property type="match status" value="1"/>
</dbReference>
<keyword evidence="5" id="KW-0547">Nucleotide-binding</keyword>
<proteinExistence type="predicted"/>